<evidence type="ECO:0000313" key="1">
    <source>
        <dbReference type="EMBL" id="KTB28503.1"/>
    </source>
</evidence>
<accession>A0A0W0EWS1</accession>
<sequence>MVARSKCELERLTLSNLLISPLDIQETLVSLPTLKSLTYHECGDTSTTRFLLNLLMPKPASPKVLPALRELGIALETAARVDEETIMVNLAIEMVKSRQMEGLPALALTIRVCQPLQAVNREALRGVNADSIEKSFFASC</sequence>
<dbReference type="Proteomes" id="UP000054988">
    <property type="component" value="Unassembled WGS sequence"/>
</dbReference>
<protein>
    <submittedName>
        <fullName evidence="1">Uncharacterized protein</fullName>
    </submittedName>
</protein>
<comment type="caution">
    <text evidence="1">The sequence shown here is derived from an EMBL/GenBank/DDBJ whole genome shotgun (WGS) entry which is preliminary data.</text>
</comment>
<name>A0A0W0EWS1_MONRR</name>
<evidence type="ECO:0000313" key="2">
    <source>
        <dbReference type="Proteomes" id="UP000054988"/>
    </source>
</evidence>
<proteinExistence type="predicted"/>
<gene>
    <name evidence="1" type="ORF">WG66_18904</name>
</gene>
<organism evidence="1 2">
    <name type="scientific">Moniliophthora roreri</name>
    <name type="common">Frosty pod rot fungus</name>
    <name type="synonym">Monilia roreri</name>
    <dbReference type="NCBI Taxonomy" id="221103"/>
    <lineage>
        <taxon>Eukaryota</taxon>
        <taxon>Fungi</taxon>
        <taxon>Dikarya</taxon>
        <taxon>Basidiomycota</taxon>
        <taxon>Agaricomycotina</taxon>
        <taxon>Agaricomycetes</taxon>
        <taxon>Agaricomycetidae</taxon>
        <taxon>Agaricales</taxon>
        <taxon>Marasmiineae</taxon>
        <taxon>Marasmiaceae</taxon>
        <taxon>Moniliophthora</taxon>
    </lineage>
</organism>
<dbReference type="AlphaFoldDB" id="A0A0W0EWS1"/>
<dbReference type="EMBL" id="LATX01002471">
    <property type="protein sequence ID" value="KTB28503.1"/>
    <property type="molecule type" value="Genomic_DNA"/>
</dbReference>
<reference evidence="1 2" key="1">
    <citation type="submission" date="2015-12" db="EMBL/GenBank/DDBJ databases">
        <title>Draft genome sequence of Moniliophthora roreri, the causal agent of frosty pod rot of cacao.</title>
        <authorList>
            <person name="Aime M.C."/>
            <person name="Diaz-Valderrama J.R."/>
            <person name="Kijpornyongpan T."/>
            <person name="Phillips-Mora W."/>
        </authorList>
    </citation>
    <scope>NUCLEOTIDE SEQUENCE [LARGE SCALE GENOMIC DNA]</scope>
    <source>
        <strain evidence="1 2">MCA 2952</strain>
    </source>
</reference>